<evidence type="ECO:0000313" key="3">
    <source>
        <dbReference type="Proteomes" id="UP000034875"/>
    </source>
</evidence>
<dbReference type="EMBL" id="LCCZ01000006">
    <property type="protein sequence ID" value="KKS44445.1"/>
    <property type="molecule type" value="Genomic_DNA"/>
</dbReference>
<name>A0A0G0Z6Y6_9BACT</name>
<reference evidence="2 3" key="1">
    <citation type="journal article" date="2015" name="Nature">
        <title>rRNA introns, odd ribosomes, and small enigmatic genomes across a large radiation of phyla.</title>
        <authorList>
            <person name="Brown C.T."/>
            <person name="Hug L.A."/>
            <person name="Thomas B.C."/>
            <person name="Sharon I."/>
            <person name="Castelle C.J."/>
            <person name="Singh A."/>
            <person name="Wilkins M.J."/>
            <person name="Williams K.H."/>
            <person name="Banfield J.F."/>
        </authorList>
    </citation>
    <scope>NUCLEOTIDE SEQUENCE [LARGE SCALE GENOMIC DNA]</scope>
</reference>
<gene>
    <name evidence="2" type="ORF">UV05_C0006G0009</name>
</gene>
<dbReference type="InterPro" id="IPR028098">
    <property type="entry name" value="Glyco_trans_4-like_N"/>
</dbReference>
<dbReference type="GO" id="GO:0016757">
    <property type="term" value="F:glycosyltransferase activity"/>
    <property type="evidence" value="ECO:0007669"/>
    <property type="project" value="TreeGrafter"/>
</dbReference>
<feature type="domain" description="Glycosyltransferase subfamily 4-like N-terminal" evidence="1">
    <location>
        <begin position="15"/>
        <end position="194"/>
    </location>
</feature>
<dbReference type="Pfam" id="PF13439">
    <property type="entry name" value="Glyco_transf_4"/>
    <property type="match status" value="1"/>
</dbReference>
<evidence type="ECO:0000259" key="1">
    <source>
        <dbReference type="Pfam" id="PF13439"/>
    </source>
</evidence>
<evidence type="ECO:0000313" key="2">
    <source>
        <dbReference type="EMBL" id="KKS44445.1"/>
    </source>
</evidence>
<sequence>MKILLVNNRFGADNIGGAEKIVLTVARALQKIGHEVFVLSLASRRHKIEFEGIKVKYLKSKFISLSHWPKLARLLYHIWEFRPNGFGEVKNIIDKIKPDLIWSHNLLGFGWGVAKLFRNYKWAHSLHDTQLLHPSGQISASAKKLSFTQKVYRSWLRRTLERPNLIISPSRWLIWHHQEHHFFENIPVVILPNPLAISVWPRIIERKKYWFWAGQLYAGKGLKWLIRIWQADRSLPPLYIAGQGKLAGWLKQEIKKDHRLKYLGNLLSEDIAAQLEQAQGLVFTSLILENWPGIIAEAIYFSCPVVGPKAGGVPEMIKNGTTGFLYEVGNSADLKRAVKNASNFIINPNSRPSILSTEDYVRQVLRHLENG</sequence>
<proteinExistence type="predicted"/>
<organism evidence="2 3">
    <name type="scientific">candidate division CPR1 bacterium GW2011_GWA2_42_17</name>
    <dbReference type="NCBI Taxonomy" id="1618341"/>
    <lineage>
        <taxon>Bacteria</taxon>
        <taxon>candidate division CPR1</taxon>
    </lineage>
</organism>
<dbReference type="PANTHER" id="PTHR45947">
    <property type="entry name" value="SULFOQUINOVOSYL TRANSFERASE SQD2"/>
    <property type="match status" value="1"/>
</dbReference>
<dbReference type="Gene3D" id="3.40.50.2000">
    <property type="entry name" value="Glycogen Phosphorylase B"/>
    <property type="match status" value="2"/>
</dbReference>
<dbReference type="AlphaFoldDB" id="A0A0G0Z6Y6"/>
<keyword evidence="2" id="KW-0808">Transferase</keyword>
<dbReference type="PANTHER" id="PTHR45947:SF13">
    <property type="entry name" value="TRANSFERASE"/>
    <property type="match status" value="1"/>
</dbReference>
<dbReference type="Proteomes" id="UP000034875">
    <property type="component" value="Unassembled WGS sequence"/>
</dbReference>
<accession>A0A0G0Z6Y6</accession>
<dbReference type="SUPFAM" id="SSF53756">
    <property type="entry name" value="UDP-Glycosyltransferase/glycogen phosphorylase"/>
    <property type="match status" value="1"/>
</dbReference>
<comment type="caution">
    <text evidence="2">The sequence shown here is derived from an EMBL/GenBank/DDBJ whole genome shotgun (WGS) entry which is preliminary data.</text>
</comment>
<dbReference type="Pfam" id="PF13692">
    <property type="entry name" value="Glyco_trans_1_4"/>
    <property type="match status" value="1"/>
</dbReference>
<protein>
    <submittedName>
        <fullName evidence="2">Glycosyltransferase</fullName>
    </submittedName>
</protein>
<dbReference type="InterPro" id="IPR050194">
    <property type="entry name" value="Glycosyltransferase_grp1"/>
</dbReference>